<sequence>MWSRASSRGKGICTQVKHCKHHPHALEISRRTSYHKLVNLTCVRAYKWEADESKGADARSSMTTAALALALTVQAAVELACPSHALARPKLTPDERVTIDVYKKATPSVVNIANMTTRRDAFTTSLTESPQGQGSGFIFDKEGHVVTNFHVIAEAADIKVTLSDGNEYKASLVGVDNQKDIAVLQVEEQASKENKDLLKPLKICDYSTPLQVGQKVFAIGNPFGLDQTLTVGVVSGTGREITGVSGRPIQDVIQTDAAINPGNSGGPLLDTSGCVIGINTAIYSTSGANAGVGFAIPGGVVQSSVKQIISFGKVVRPALGIAFAPDQSSEQLGVQGIMVLNAKEGGPAFKAGLQGTSRDEFGRLVLGDIITGINGKKIKNSSDLYRVLDRCKVGDSLDMEVLRASAREHIQVVLGASDA</sequence>
<evidence type="ECO:0000256" key="3">
    <source>
        <dbReference type="ARBA" id="ARBA00022801"/>
    </source>
</evidence>
<dbReference type="InterPro" id="IPR039382">
    <property type="entry name" value="DEGP1/8_PDZ_dom"/>
</dbReference>
<dbReference type="Pfam" id="PF13180">
    <property type="entry name" value="PDZ_2"/>
    <property type="match status" value="1"/>
</dbReference>
<protein>
    <recommendedName>
        <fullName evidence="4">PDZ domain-containing protein</fullName>
    </recommendedName>
</protein>
<comment type="similarity">
    <text evidence="1">Belongs to the peptidase S1C family.</text>
</comment>
<dbReference type="InterPro" id="IPR036034">
    <property type="entry name" value="PDZ_sf"/>
</dbReference>
<dbReference type="AlphaFoldDB" id="A0A250WR52"/>
<dbReference type="Pfam" id="PF13365">
    <property type="entry name" value="Trypsin_2"/>
    <property type="match status" value="1"/>
</dbReference>
<keyword evidence="3" id="KW-0378">Hydrolase</keyword>
<dbReference type="EMBL" id="BEGY01000002">
    <property type="protein sequence ID" value="GAX73152.1"/>
    <property type="molecule type" value="Genomic_DNA"/>
</dbReference>
<comment type="caution">
    <text evidence="5">The sequence shown here is derived from an EMBL/GenBank/DDBJ whole genome shotgun (WGS) entry which is preliminary data.</text>
</comment>
<proteinExistence type="inferred from homology"/>
<dbReference type="OrthoDB" id="4217619at2759"/>
<dbReference type="GO" id="GO:0004252">
    <property type="term" value="F:serine-type endopeptidase activity"/>
    <property type="evidence" value="ECO:0007669"/>
    <property type="project" value="InterPro"/>
</dbReference>
<evidence type="ECO:0000256" key="1">
    <source>
        <dbReference type="ARBA" id="ARBA00010541"/>
    </source>
</evidence>
<dbReference type="InterPro" id="IPR051201">
    <property type="entry name" value="Chloro_Bact_Ser_Proteases"/>
</dbReference>
<dbReference type="STRING" id="1157962.A0A250WR52"/>
<evidence type="ECO:0000259" key="4">
    <source>
        <dbReference type="PROSITE" id="PS50106"/>
    </source>
</evidence>
<keyword evidence="2" id="KW-0645">Protease</keyword>
<dbReference type="InterPro" id="IPR043504">
    <property type="entry name" value="Peptidase_S1_PA_chymotrypsin"/>
</dbReference>
<dbReference type="PRINTS" id="PR00834">
    <property type="entry name" value="PROTEASES2C"/>
</dbReference>
<dbReference type="PROSITE" id="PS50106">
    <property type="entry name" value="PDZ"/>
    <property type="match status" value="1"/>
</dbReference>
<dbReference type="Gene3D" id="2.30.42.10">
    <property type="match status" value="1"/>
</dbReference>
<dbReference type="CDD" id="cd00990">
    <property type="entry name" value="cpPDZ_AtDEGP1-like"/>
    <property type="match status" value="1"/>
</dbReference>
<name>A0A250WR52_9CHLO</name>
<dbReference type="Gene3D" id="2.40.10.10">
    <property type="entry name" value="Trypsin-like serine proteases"/>
    <property type="match status" value="2"/>
</dbReference>
<dbReference type="InterPro" id="IPR001478">
    <property type="entry name" value="PDZ"/>
</dbReference>
<dbReference type="SUPFAM" id="SSF50156">
    <property type="entry name" value="PDZ domain-like"/>
    <property type="match status" value="1"/>
</dbReference>
<organism evidence="5 6">
    <name type="scientific">Chlamydomonas eustigma</name>
    <dbReference type="NCBI Taxonomy" id="1157962"/>
    <lineage>
        <taxon>Eukaryota</taxon>
        <taxon>Viridiplantae</taxon>
        <taxon>Chlorophyta</taxon>
        <taxon>core chlorophytes</taxon>
        <taxon>Chlorophyceae</taxon>
        <taxon>CS clade</taxon>
        <taxon>Chlamydomonadales</taxon>
        <taxon>Chlamydomonadaceae</taxon>
        <taxon>Chlamydomonas</taxon>
    </lineage>
</organism>
<reference evidence="5 6" key="1">
    <citation type="submission" date="2017-08" db="EMBL/GenBank/DDBJ databases">
        <title>Acidophilic green algal genome provides insights into adaptation to an acidic environment.</title>
        <authorList>
            <person name="Hirooka S."/>
            <person name="Hirose Y."/>
            <person name="Kanesaki Y."/>
            <person name="Higuchi S."/>
            <person name="Fujiwara T."/>
            <person name="Onuma R."/>
            <person name="Era A."/>
            <person name="Ohbayashi R."/>
            <person name="Uzuka A."/>
            <person name="Nozaki H."/>
            <person name="Yoshikawa H."/>
            <person name="Miyagishima S.Y."/>
        </authorList>
    </citation>
    <scope>NUCLEOTIDE SEQUENCE [LARGE SCALE GENOMIC DNA]</scope>
    <source>
        <strain evidence="5 6">NIES-2499</strain>
    </source>
</reference>
<dbReference type="InterPro" id="IPR001940">
    <property type="entry name" value="Peptidase_S1C"/>
</dbReference>
<dbReference type="SUPFAM" id="SSF50494">
    <property type="entry name" value="Trypsin-like serine proteases"/>
    <property type="match status" value="1"/>
</dbReference>
<dbReference type="SMART" id="SM00228">
    <property type="entry name" value="PDZ"/>
    <property type="match status" value="1"/>
</dbReference>
<keyword evidence="6" id="KW-1185">Reference proteome</keyword>
<accession>A0A250WR52</accession>
<dbReference type="GO" id="GO:0006508">
    <property type="term" value="P:proteolysis"/>
    <property type="evidence" value="ECO:0007669"/>
    <property type="project" value="UniProtKB-KW"/>
</dbReference>
<evidence type="ECO:0000313" key="6">
    <source>
        <dbReference type="Proteomes" id="UP000232323"/>
    </source>
</evidence>
<evidence type="ECO:0000256" key="2">
    <source>
        <dbReference type="ARBA" id="ARBA00022670"/>
    </source>
</evidence>
<dbReference type="PANTHER" id="PTHR43343:SF2">
    <property type="entry name" value="PDZ DOMAIN-CONTAINING PROTEIN"/>
    <property type="match status" value="1"/>
</dbReference>
<dbReference type="InterPro" id="IPR009003">
    <property type="entry name" value="Peptidase_S1_PA"/>
</dbReference>
<gene>
    <name evidence="5" type="ORF">CEUSTIGMA_g605.t1</name>
</gene>
<dbReference type="PANTHER" id="PTHR43343">
    <property type="entry name" value="PEPTIDASE S12"/>
    <property type="match status" value="1"/>
</dbReference>
<feature type="domain" description="PDZ" evidence="4">
    <location>
        <begin position="308"/>
        <end position="382"/>
    </location>
</feature>
<dbReference type="Proteomes" id="UP000232323">
    <property type="component" value="Unassembled WGS sequence"/>
</dbReference>
<evidence type="ECO:0000313" key="5">
    <source>
        <dbReference type="EMBL" id="GAX73152.1"/>
    </source>
</evidence>